<dbReference type="InterPro" id="IPR015940">
    <property type="entry name" value="UBA"/>
</dbReference>
<dbReference type="InterPro" id="IPR038765">
    <property type="entry name" value="Papain-like_cys_pep_sf"/>
</dbReference>
<evidence type="ECO:0000313" key="5">
    <source>
        <dbReference type="EMBL" id="CCI44338.1"/>
    </source>
</evidence>
<dbReference type="CDD" id="cd14307">
    <property type="entry name" value="UBA_RUP1p"/>
    <property type="match status" value="1"/>
</dbReference>
<proteinExistence type="predicted"/>
<dbReference type="EMBL" id="CAIX01000068">
    <property type="protein sequence ID" value="CCI44338.1"/>
    <property type="molecule type" value="Genomic_DNA"/>
</dbReference>
<accession>A0A024GDD3</accession>
<reference evidence="5 6" key="1">
    <citation type="submission" date="2012-05" db="EMBL/GenBank/DDBJ databases">
        <title>Recombination and specialization in a pathogen metapopulation.</title>
        <authorList>
            <person name="Gardiner A."/>
            <person name="Kemen E."/>
            <person name="Schultz-Larsen T."/>
            <person name="MacLean D."/>
            <person name="Van Oosterhout C."/>
            <person name="Jones J.D.G."/>
        </authorList>
    </citation>
    <scope>NUCLEOTIDE SEQUENCE [LARGE SCALE GENOMIC DNA]</scope>
    <source>
        <strain evidence="5 6">Ac Nc2</strain>
    </source>
</reference>
<feature type="domain" description="USP" evidence="4">
    <location>
        <begin position="175"/>
        <end position="514"/>
    </location>
</feature>
<evidence type="ECO:0000256" key="2">
    <source>
        <dbReference type="ARBA" id="ARBA00022801"/>
    </source>
</evidence>
<dbReference type="AlphaFoldDB" id="A0A024GDD3"/>
<dbReference type="SUPFAM" id="SSF50156">
    <property type="entry name" value="PDZ domain-like"/>
    <property type="match status" value="1"/>
</dbReference>
<organism evidence="5 6">
    <name type="scientific">Albugo candida</name>
    <dbReference type="NCBI Taxonomy" id="65357"/>
    <lineage>
        <taxon>Eukaryota</taxon>
        <taxon>Sar</taxon>
        <taxon>Stramenopiles</taxon>
        <taxon>Oomycota</taxon>
        <taxon>Peronosporomycetes</taxon>
        <taxon>Albuginales</taxon>
        <taxon>Albuginaceae</taxon>
        <taxon>Albugo</taxon>
    </lineage>
</organism>
<sequence>MEQTAENHSQSASSNFGSIVARGWLNLKIRSMVNVRPRHLRYCVLAKETAVLSTFKFQPSSGDLNFIRPLRGYKVKSVDVWSSRRYGLLVTVVQQIDQVERVLELIAPSDTSAREWLHGLRVITGEEEECEGEFANYQYSPVSNPSPSTSPCLKPIDAMAKKGKRIMLKGPSIHRGLMNNAGENSCFLNVVIQSFWHLQSMRQFLLSAEIKQEAVTIEANVLRALQSIMREYDDISSGALDSRALRKGLSVLYKADKNFQEGMMYDAEETLLALLNIMHQETDVTQAQKSEKPAEVLESSGRTASMDEYAELPEAVYDANSIPHVVFSHQIYDRYFCATCQHTSAWDLYSNLVFTTYATYCYSWSFKCMEDMLRYMSTTDVAPACDVRGCTGRNIKQRSIHRFPMVFAMSILWATDSASTGQVQQLLSNITNRIDLAKAFDASVPTGAFRTIYHLRGFVCYYGRHYVAVFYSSAHKTWLLFDDSRVLDLGAWNGVVTQCLKGRFQPVLLFYELPDYRTHSSTSLNHSGSTSYPASSGSASIGIDKTSVARVQDIVPVAPSIAMQPRTIAINSPLQSDEYTVRFDDDCRVLGMYLEKIDGELCVTSFPRDSSDRMFGAEKKGQIQLYDVIVHANGHALSSLSVDRALQMIKAQQRPLIIRFRRSRKLNSLIEMGFSRLLAIEAMNRCKGNVEAAANFCFEKHRVS</sequence>
<gene>
    <name evidence="5" type="ORF">BN9_051470</name>
</gene>
<dbReference type="SUPFAM" id="SSF50729">
    <property type="entry name" value="PH domain-like"/>
    <property type="match status" value="1"/>
</dbReference>
<dbReference type="SUPFAM" id="SSF46934">
    <property type="entry name" value="UBA-like"/>
    <property type="match status" value="1"/>
</dbReference>
<evidence type="ECO:0008006" key="7">
    <source>
        <dbReference type="Google" id="ProtNLM"/>
    </source>
</evidence>
<comment type="caution">
    <text evidence="5">The sequence shown here is derived from an EMBL/GenBank/DDBJ whole genome shotgun (WGS) entry which is preliminary data.</text>
</comment>
<dbReference type="PANTHER" id="PTHR22975:SF9">
    <property type="entry name" value="ECHINUS SPLICE FORM 3"/>
    <property type="match status" value="1"/>
</dbReference>
<dbReference type="InterPro" id="IPR052398">
    <property type="entry name" value="Ubiquitin_hydrolase_53/54"/>
</dbReference>
<evidence type="ECO:0000256" key="1">
    <source>
        <dbReference type="ARBA" id="ARBA00022786"/>
    </source>
</evidence>
<dbReference type="Pfam" id="PF00627">
    <property type="entry name" value="UBA"/>
    <property type="match status" value="1"/>
</dbReference>
<dbReference type="Gene3D" id="2.30.29.30">
    <property type="entry name" value="Pleckstrin-homology domain (PH domain)/Phosphotyrosine-binding domain (PTB)"/>
    <property type="match status" value="1"/>
</dbReference>
<dbReference type="InterPro" id="IPR001394">
    <property type="entry name" value="Peptidase_C19_UCH"/>
</dbReference>
<evidence type="ECO:0000259" key="4">
    <source>
        <dbReference type="PROSITE" id="PS50235"/>
    </source>
</evidence>
<dbReference type="SMART" id="SM00165">
    <property type="entry name" value="UBA"/>
    <property type="match status" value="1"/>
</dbReference>
<dbReference type="PANTHER" id="PTHR22975">
    <property type="entry name" value="UBIQUITIN SPECIFIC PROTEINASE"/>
    <property type="match status" value="1"/>
</dbReference>
<protein>
    <recommendedName>
        <fullName evidence="7">USP domain-containing protein</fullName>
    </recommendedName>
</protein>
<dbReference type="InterPro" id="IPR009060">
    <property type="entry name" value="UBA-like_sf"/>
</dbReference>
<keyword evidence="2" id="KW-0378">Hydrolase</keyword>
<dbReference type="PROSITE" id="PS50235">
    <property type="entry name" value="USP_3"/>
    <property type="match status" value="1"/>
</dbReference>
<dbReference type="PROSITE" id="PS50030">
    <property type="entry name" value="UBA"/>
    <property type="match status" value="1"/>
</dbReference>
<dbReference type="InterPro" id="IPR041970">
    <property type="entry name" value="Rup1_UBA"/>
</dbReference>
<dbReference type="OrthoDB" id="205782at2759"/>
<dbReference type="SUPFAM" id="SSF54001">
    <property type="entry name" value="Cysteine proteinases"/>
    <property type="match status" value="1"/>
</dbReference>
<dbReference type="GO" id="GO:0004843">
    <property type="term" value="F:cysteine-type deubiquitinase activity"/>
    <property type="evidence" value="ECO:0007669"/>
    <property type="project" value="InterPro"/>
</dbReference>
<dbReference type="InParanoid" id="A0A024GDD3"/>
<keyword evidence="6" id="KW-1185">Reference proteome</keyword>
<evidence type="ECO:0000313" key="6">
    <source>
        <dbReference type="Proteomes" id="UP000053237"/>
    </source>
</evidence>
<dbReference type="Pfam" id="PF00443">
    <property type="entry name" value="UCH"/>
    <property type="match status" value="1"/>
</dbReference>
<name>A0A024GDD3_9STRA</name>
<dbReference type="InterPro" id="IPR036034">
    <property type="entry name" value="PDZ_sf"/>
</dbReference>
<dbReference type="Gene3D" id="3.90.70.10">
    <property type="entry name" value="Cysteine proteinases"/>
    <property type="match status" value="1"/>
</dbReference>
<dbReference type="GO" id="GO:0016579">
    <property type="term" value="P:protein deubiquitination"/>
    <property type="evidence" value="ECO:0007669"/>
    <property type="project" value="InterPro"/>
</dbReference>
<evidence type="ECO:0000259" key="3">
    <source>
        <dbReference type="PROSITE" id="PS50030"/>
    </source>
</evidence>
<dbReference type="InterPro" id="IPR028889">
    <property type="entry name" value="USP"/>
</dbReference>
<dbReference type="Proteomes" id="UP000053237">
    <property type="component" value="Unassembled WGS sequence"/>
</dbReference>
<feature type="domain" description="UBA" evidence="3">
    <location>
        <begin position="660"/>
        <end position="700"/>
    </location>
</feature>
<dbReference type="Gene3D" id="1.10.8.10">
    <property type="entry name" value="DNA helicase RuvA subunit, C-terminal domain"/>
    <property type="match status" value="1"/>
</dbReference>
<dbReference type="InterPro" id="IPR011993">
    <property type="entry name" value="PH-like_dom_sf"/>
</dbReference>
<dbReference type="CDD" id="cd02257">
    <property type="entry name" value="Peptidase_C19"/>
    <property type="match status" value="1"/>
</dbReference>
<keyword evidence="1" id="KW-0833">Ubl conjugation pathway</keyword>